<dbReference type="Proteomes" id="UP000053424">
    <property type="component" value="Unassembled WGS sequence"/>
</dbReference>
<accession>A0A0C2Z948</accession>
<evidence type="ECO:0000313" key="2">
    <source>
        <dbReference type="Proteomes" id="UP000053424"/>
    </source>
</evidence>
<keyword evidence="2" id="KW-1185">Reference proteome</keyword>
<sequence length="155" mass="17455">MDGGMQGQLLGSTTTTSLRKKVRMAPPLDIAPQSITRGQVFPCACKPVRITRATTSWPMGLHFNDPRHYITLPVQRSLFVCCRDPAWVDRSVPWNPEQLSVRCADEGGNCIDCTRIVQPNSRSDRKRRYLIELPTPLTTHNSLTHKMTGKEVELP</sequence>
<gene>
    <name evidence="1" type="ORF">M413DRAFT_113368</name>
</gene>
<proteinExistence type="predicted"/>
<protein>
    <submittedName>
        <fullName evidence="1">Uncharacterized protein</fullName>
    </submittedName>
</protein>
<dbReference type="HOGENOM" id="CLU_1695689_0_0_1"/>
<name>A0A0C2Z948_HEBCY</name>
<organism evidence="1 2">
    <name type="scientific">Hebeloma cylindrosporum</name>
    <dbReference type="NCBI Taxonomy" id="76867"/>
    <lineage>
        <taxon>Eukaryota</taxon>
        <taxon>Fungi</taxon>
        <taxon>Dikarya</taxon>
        <taxon>Basidiomycota</taxon>
        <taxon>Agaricomycotina</taxon>
        <taxon>Agaricomycetes</taxon>
        <taxon>Agaricomycetidae</taxon>
        <taxon>Agaricales</taxon>
        <taxon>Agaricineae</taxon>
        <taxon>Hymenogastraceae</taxon>
        <taxon>Hebeloma</taxon>
    </lineage>
</organism>
<evidence type="ECO:0000313" key="1">
    <source>
        <dbReference type="EMBL" id="KIM49647.1"/>
    </source>
</evidence>
<dbReference type="EMBL" id="KN831768">
    <property type="protein sequence ID" value="KIM49647.1"/>
    <property type="molecule type" value="Genomic_DNA"/>
</dbReference>
<reference evidence="2" key="2">
    <citation type="submission" date="2015-01" db="EMBL/GenBank/DDBJ databases">
        <title>Evolutionary Origins and Diversification of the Mycorrhizal Mutualists.</title>
        <authorList>
            <consortium name="DOE Joint Genome Institute"/>
            <consortium name="Mycorrhizal Genomics Consortium"/>
            <person name="Kohler A."/>
            <person name="Kuo A."/>
            <person name="Nagy L.G."/>
            <person name="Floudas D."/>
            <person name="Copeland A."/>
            <person name="Barry K.W."/>
            <person name="Cichocki N."/>
            <person name="Veneault-Fourrey C."/>
            <person name="LaButti K."/>
            <person name="Lindquist E.A."/>
            <person name="Lipzen A."/>
            <person name="Lundell T."/>
            <person name="Morin E."/>
            <person name="Murat C."/>
            <person name="Riley R."/>
            <person name="Ohm R."/>
            <person name="Sun H."/>
            <person name="Tunlid A."/>
            <person name="Henrissat B."/>
            <person name="Grigoriev I.V."/>
            <person name="Hibbett D.S."/>
            <person name="Martin F."/>
        </authorList>
    </citation>
    <scope>NUCLEOTIDE SEQUENCE [LARGE SCALE GENOMIC DNA]</scope>
    <source>
        <strain evidence="2">h7</strain>
    </source>
</reference>
<reference evidence="1 2" key="1">
    <citation type="submission" date="2014-04" db="EMBL/GenBank/DDBJ databases">
        <authorList>
            <consortium name="DOE Joint Genome Institute"/>
            <person name="Kuo A."/>
            <person name="Gay G."/>
            <person name="Dore J."/>
            <person name="Kohler A."/>
            <person name="Nagy L.G."/>
            <person name="Floudas D."/>
            <person name="Copeland A."/>
            <person name="Barry K.W."/>
            <person name="Cichocki N."/>
            <person name="Veneault-Fourrey C."/>
            <person name="LaButti K."/>
            <person name="Lindquist E.A."/>
            <person name="Lipzen A."/>
            <person name="Lundell T."/>
            <person name="Morin E."/>
            <person name="Murat C."/>
            <person name="Sun H."/>
            <person name="Tunlid A."/>
            <person name="Henrissat B."/>
            <person name="Grigoriev I.V."/>
            <person name="Hibbett D.S."/>
            <person name="Martin F."/>
            <person name="Nordberg H.P."/>
            <person name="Cantor M.N."/>
            <person name="Hua S.X."/>
        </authorList>
    </citation>
    <scope>NUCLEOTIDE SEQUENCE [LARGE SCALE GENOMIC DNA]</scope>
    <source>
        <strain evidence="2">h7</strain>
    </source>
</reference>
<dbReference type="AlphaFoldDB" id="A0A0C2Z948"/>